<comment type="caution">
    <text evidence="1">The sequence shown here is derived from an EMBL/GenBank/DDBJ whole genome shotgun (WGS) entry which is preliminary data.</text>
</comment>
<evidence type="ECO:0000313" key="1">
    <source>
        <dbReference type="EMBL" id="MFD2519060.1"/>
    </source>
</evidence>
<protein>
    <submittedName>
        <fullName evidence="1">Alpha/beta fold hydrolase</fullName>
    </submittedName>
</protein>
<organism evidence="1 2">
    <name type="scientific">Salinimicrobium flavum</name>
    <dbReference type="NCBI Taxonomy" id="1737065"/>
    <lineage>
        <taxon>Bacteria</taxon>
        <taxon>Pseudomonadati</taxon>
        <taxon>Bacteroidota</taxon>
        <taxon>Flavobacteriia</taxon>
        <taxon>Flavobacteriales</taxon>
        <taxon>Flavobacteriaceae</taxon>
        <taxon>Salinimicrobium</taxon>
    </lineage>
</organism>
<evidence type="ECO:0000313" key="2">
    <source>
        <dbReference type="Proteomes" id="UP001597468"/>
    </source>
</evidence>
<reference evidence="2" key="1">
    <citation type="journal article" date="2019" name="Int. J. Syst. Evol. Microbiol.">
        <title>The Global Catalogue of Microorganisms (GCM) 10K type strain sequencing project: providing services to taxonomists for standard genome sequencing and annotation.</title>
        <authorList>
            <consortium name="The Broad Institute Genomics Platform"/>
            <consortium name="The Broad Institute Genome Sequencing Center for Infectious Disease"/>
            <person name="Wu L."/>
            <person name="Ma J."/>
        </authorList>
    </citation>
    <scope>NUCLEOTIDE SEQUENCE [LARGE SCALE GENOMIC DNA]</scope>
    <source>
        <strain evidence="2">KCTC 42585</strain>
    </source>
</reference>
<dbReference type="Proteomes" id="UP001597468">
    <property type="component" value="Unassembled WGS sequence"/>
</dbReference>
<gene>
    <name evidence="1" type="ORF">ACFSTG_14225</name>
</gene>
<accession>A0ABW5J0A8</accession>
<name>A0ABW5J0A8_9FLAO</name>
<sequence>MKKSPVIHVYCMPGLAANPTIFEKIRLPEDRFKIHWLDWLLPKPKEDLKDYAYRMCERVKHEDPVLIGVSFGGVIVQEMADFIKTKRVIIISSVKTEQELPRRMRYARFTGLFRVLPTSLVGHLDAFERIAVGDFVKKRLELYKKYMSITDTRYLDWAIEKMVCWDQPEPIPGVIHIHGDRDEIFPYKYIKGCITVPEGTHIMILNRFKWFNENLEEIILTGQLKKKKINL</sequence>
<dbReference type="EMBL" id="JBHULT010000012">
    <property type="protein sequence ID" value="MFD2519060.1"/>
    <property type="molecule type" value="Genomic_DNA"/>
</dbReference>
<keyword evidence="1" id="KW-0378">Hydrolase</keyword>
<dbReference type="SUPFAM" id="SSF53474">
    <property type="entry name" value="alpha/beta-Hydrolases"/>
    <property type="match status" value="1"/>
</dbReference>
<dbReference type="Gene3D" id="3.40.50.1820">
    <property type="entry name" value="alpha/beta hydrolase"/>
    <property type="match status" value="1"/>
</dbReference>
<dbReference type="RefSeq" id="WP_380754504.1">
    <property type="nucleotide sequence ID" value="NZ_JBHULT010000012.1"/>
</dbReference>
<dbReference type="GO" id="GO:0016787">
    <property type="term" value="F:hydrolase activity"/>
    <property type="evidence" value="ECO:0007669"/>
    <property type="project" value="UniProtKB-KW"/>
</dbReference>
<keyword evidence="2" id="KW-1185">Reference proteome</keyword>
<dbReference type="InterPro" id="IPR029058">
    <property type="entry name" value="AB_hydrolase_fold"/>
</dbReference>
<proteinExistence type="predicted"/>